<evidence type="ECO:0000313" key="4">
    <source>
        <dbReference type="Proteomes" id="UP000182660"/>
    </source>
</evidence>
<dbReference type="Pfam" id="PF12262">
    <property type="entry name" value="Lipase_bact_N"/>
    <property type="match status" value="1"/>
</dbReference>
<dbReference type="GO" id="GO:0016787">
    <property type="term" value="F:hydrolase activity"/>
    <property type="evidence" value="ECO:0007669"/>
    <property type="project" value="UniProtKB-KW"/>
</dbReference>
<evidence type="ECO:0000256" key="1">
    <source>
        <dbReference type="SAM" id="SignalP"/>
    </source>
</evidence>
<evidence type="ECO:0000259" key="2">
    <source>
        <dbReference type="Pfam" id="PF12262"/>
    </source>
</evidence>
<dbReference type="PROSITE" id="PS51257">
    <property type="entry name" value="PROKAR_LIPOPROTEIN"/>
    <property type="match status" value="1"/>
</dbReference>
<dbReference type="GeneID" id="61295104"/>
<dbReference type="Proteomes" id="UP000182660">
    <property type="component" value="Unassembled WGS sequence"/>
</dbReference>
<keyword evidence="3" id="KW-0378">Hydrolase</keyword>
<reference evidence="3 4" key="1">
    <citation type="submission" date="2016-11" db="EMBL/GenBank/DDBJ databases">
        <authorList>
            <person name="Klemetsen T."/>
        </authorList>
    </citation>
    <scope>NUCLEOTIDE SEQUENCE [LARGE SCALE GENOMIC DNA]</scope>
    <source>
        <strain evidence="3">MT 2528</strain>
    </source>
</reference>
<dbReference type="NCBIfam" id="TIGR03502">
    <property type="entry name" value="lipase_Pla1_cef"/>
    <property type="match status" value="1"/>
</dbReference>
<name>A0ABY1HN53_9GAMM</name>
<dbReference type="Gene3D" id="3.40.50.1820">
    <property type="entry name" value="alpha/beta hydrolase"/>
    <property type="match status" value="1"/>
</dbReference>
<proteinExistence type="predicted"/>
<evidence type="ECO:0000313" key="3">
    <source>
        <dbReference type="EMBL" id="SGZ02407.1"/>
    </source>
</evidence>
<dbReference type="InterPro" id="IPR020009">
    <property type="entry name" value="VolA/Pla-1/cef"/>
</dbReference>
<dbReference type="InterPro" id="IPR025920">
    <property type="entry name" value="Lipase_bact_N"/>
</dbReference>
<keyword evidence="4" id="KW-1185">Reference proteome</keyword>
<dbReference type="EMBL" id="FPLJ01000132">
    <property type="protein sequence ID" value="SGZ02407.1"/>
    <property type="molecule type" value="Genomic_DNA"/>
</dbReference>
<dbReference type="SUPFAM" id="SSF53474">
    <property type="entry name" value="alpha/beta-Hydrolases"/>
    <property type="match status" value="1"/>
</dbReference>
<dbReference type="InterPro" id="IPR029058">
    <property type="entry name" value="AB_hydrolase_fold"/>
</dbReference>
<accession>A0ABY1HN53</accession>
<organism evidence="3 4">
    <name type="scientific">Moritella viscosa</name>
    <dbReference type="NCBI Taxonomy" id="80854"/>
    <lineage>
        <taxon>Bacteria</taxon>
        <taxon>Pseudomonadati</taxon>
        <taxon>Pseudomonadota</taxon>
        <taxon>Gammaproteobacteria</taxon>
        <taxon>Alteromonadales</taxon>
        <taxon>Moritellaceae</taxon>
        <taxon>Moritella</taxon>
    </lineage>
</organism>
<dbReference type="RefSeq" id="WP_075471450.1">
    <property type="nucleotide sequence ID" value="NZ_CAWQZC010000054.1"/>
</dbReference>
<feature type="signal peptide" evidence="1">
    <location>
        <begin position="1"/>
        <end position="21"/>
    </location>
</feature>
<comment type="caution">
    <text evidence="3">The sequence shown here is derived from an EMBL/GenBank/DDBJ whole genome shotgun (WGS) entry which is preliminary data.</text>
</comment>
<keyword evidence="1" id="KW-0732">Signal</keyword>
<protein>
    <submittedName>
        <fullName evidence="3">Hydrolases of the alpha/beta superfamily</fullName>
    </submittedName>
</protein>
<feature type="chain" id="PRO_5045542088" evidence="1">
    <location>
        <begin position="22"/>
        <end position="803"/>
    </location>
</feature>
<feature type="domain" description="Bacterial virulence factor lipase N-terminal" evidence="2">
    <location>
        <begin position="29"/>
        <end position="262"/>
    </location>
</feature>
<sequence>MKNKKILALAIASILGLTACGDDSTDLRIDDTIKDSLNRQSSIAFDLISTKKTVSTPTNLLMDTSDGTLNIPIDKDDDKTRANPAVAMGDTDGWSPTQPFIIKLDLPTGVTLTTDSALLHAAVKIAKVDVSRANVMSNPVALTAGVDYTVISTGTSLAVLPLKGSLEHGSDYIYAITDALVDSSGQKLGMSTSYAALKNKQIDQTGSKLEIPQKIVLQVEGLMDAYGIADYENIIYSSWFTTSSAGEALYSVKMATASALAGKNLWKDGANPNNSDLSKLYKLSGLTPKPLGPLDAVIKGHTGVIELPSFLERGVTDEKWKKTPWQSAMPSLAIINGVLTSGSDKEKLDLVKQLRAAGIDPAKLADPTEQLKLVGKSFKLNGEPLDSERLITKYSPLPQVKSVEKVNFLLITPRNVPVGTKVPVVIYQHGITSIKENILASGAALAAKGYAILAIDLPLHGERKLSDDTVTNEAHADVFMNFTYLPVARDNLRQAVADLIGLRAGLNLIVTTPGTELDVLDTSKVSFFGHSLGAMTGISLQATIDRPLPDSNNDGVVGDGDQYFKIDKAAFANPGGGIPYLLLNSEEFGGTVKHGLMAASDTQDKYSNGYINFVGNQCDPDPVNNPDTDKPLKDNKACFNGYYDYIELLKPGTQTKIDATFQSFAVAAQTVLETADPFALARKIKDTPVYLAQVKGDSVIPNFLDPKAGYAAAYSPIAGTEPLMTQLKLKNIYTFTDTNKKAALFLAGEHSSVILDYTGHADHPNADTNTTNELQSHITNFLTGDGSTIGNIDNSLLDPKSVP</sequence>
<gene>
    <name evidence="3" type="ORF">MT2528_4386</name>
</gene>